<dbReference type="PATRIC" id="fig|129140.3.peg.2065"/>
<organism evidence="1 2">
    <name type="scientific">Pseudomonas syringae pv. tagetis</name>
    <dbReference type="NCBI Taxonomy" id="129140"/>
    <lineage>
        <taxon>Bacteria</taxon>
        <taxon>Pseudomonadati</taxon>
        <taxon>Pseudomonadota</taxon>
        <taxon>Gammaproteobacteria</taxon>
        <taxon>Pseudomonadales</taxon>
        <taxon>Pseudomonadaceae</taxon>
        <taxon>Pseudomonas</taxon>
    </lineage>
</organism>
<sequence>MLETQDREQRKFVVRTVLSSQYVSDFPDAILNSANSLYMMEVDPKDEKLLTDTIKVPKVTLQRFQRLGSGPAADGSGVRFWACSESRVAAPWRAF</sequence>
<protein>
    <submittedName>
        <fullName evidence="1">Uncharacterized protein</fullName>
    </submittedName>
</protein>
<comment type="caution">
    <text evidence="1">The sequence shown here is derived from an EMBL/GenBank/DDBJ whole genome shotgun (WGS) entry which is preliminary data.</text>
</comment>
<gene>
    <name evidence="1" type="ORF">ALO44_200059</name>
</gene>
<proteinExistence type="predicted"/>
<dbReference type="Proteomes" id="UP000050474">
    <property type="component" value="Unassembled WGS sequence"/>
</dbReference>
<dbReference type="AlphaFoldDB" id="A0A0Q0C1Z9"/>
<reference evidence="1 2" key="1">
    <citation type="submission" date="2015-09" db="EMBL/GenBank/DDBJ databases">
        <title>Genome announcement of multiple Pseudomonas syringae strains.</title>
        <authorList>
            <person name="Thakur S."/>
            <person name="Wang P.W."/>
            <person name="Gong Y."/>
            <person name="Weir B.S."/>
            <person name="Guttman D.S."/>
        </authorList>
    </citation>
    <scope>NUCLEOTIDE SEQUENCE [LARGE SCALE GENOMIC DNA]</scope>
    <source>
        <strain evidence="1 2">ICMP4091</strain>
    </source>
</reference>
<dbReference type="InterPro" id="IPR027417">
    <property type="entry name" value="P-loop_NTPase"/>
</dbReference>
<accession>A0A0Q0C1Z9</accession>
<dbReference type="EMBL" id="LJRM01000117">
    <property type="protein sequence ID" value="KPY85252.1"/>
    <property type="molecule type" value="Genomic_DNA"/>
</dbReference>
<dbReference type="Gene3D" id="3.40.50.300">
    <property type="entry name" value="P-loop containing nucleotide triphosphate hydrolases"/>
    <property type="match status" value="1"/>
</dbReference>
<evidence type="ECO:0000313" key="1">
    <source>
        <dbReference type="EMBL" id="KPY85252.1"/>
    </source>
</evidence>
<evidence type="ECO:0000313" key="2">
    <source>
        <dbReference type="Proteomes" id="UP000050474"/>
    </source>
</evidence>
<name>A0A0Q0C1Z9_9PSED</name>